<keyword evidence="2" id="KW-1185">Reference proteome</keyword>
<comment type="caution">
    <text evidence="1">The sequence shown here is derived from an EMBL/GenBank/DDBJ whole genome shotgun (WGS) entry which is preliminary data.</text>
</comment>
<dbReference type="Proteomes" id="UP000248021">
    <property type="component" value="Unassembled WGS sequence"/>
</dbReference>
<organism evidence="1 2">
    <name type="scientific">Chelatococcus asaccharovorans</name>
    <dbReference type="NCBI Taxonomy" id="28210"/>
    <lineage>
        <taxon>Bacteria</taxon>
        <taxon>Pseudomonadati</taxon>
        <taxon>Pseudomonadota</taxon>
        <taxon>Alphaproteobacteria</taxon>
        <taxon>Hyphomicrobiales</taxon>
        <taxon>Chelatococcaceae</taxon>
        <taxon>Chelatococcus</taxon>
    </lineage>
</organism>
<gene>
    <name evidence="1" type="ORF">C7450_104233</name>
</gene>
<dbReference type="AlphaFoldDB" id="A0A2V3U901"/>
<reference evidence="1 2" key="1">
    <citation type="submission" date="2018-05" db="EMBL/GenBank/DDBJ databases">
        <title>Genomic Encyclopedia of Type Strains, Phase IV (KMG-IV): sequencing the most valuable type-strain genomes for metagenomic binning, comparative biology and taxonomic classification.</title>
        <authorList>
            <person name="Goeker M."/>
        </authorList>
    </citation>
    <scope>NUCLEOTIDE SEQUENCE [LARGE SCALE GENOMIC DNA]</scope>
    <source>
        <strain evidence="1 2">DSM 6462</strain>
    </source>
</reference>
<dbReference type="RefSeq" id="WP_110374523.1">
    <property type="nucleotide sequence ID" value="NZ_JAHBRY010000001.1"/>
</dbReference>
<accession>A0A2V3U901</accession>
<name>A0A2V3U901_9HYPH</name>
<dbReference type="OrthoDB" id="8453427at2"/>
<dbReference type="EMBL" id="QJJK01000004">
    <property type="protein sequence ID" value="PXW60181.1"/>
    <property type="molecule type" value="Genomic_DNA"/>
</dbReference>
<evidence type="ECO:0000313" key="2">
    <source>
        <dbReference type="Proteomes" id="UP000248021"/>
    </source>
</evidence>
<sequence length="78" mass="8409">MQNKIEITVNRRRFDGSCGVTSQMTAAEIAGLVGIPAQNAIVERETARNAYEAVSSDAQIAIEAGMHFLVTRHFVMGG</sequence>
<protein>
    <submittedName>
        <fullName evidence="1">Uncharacterized protein</fullName>
    </submittedName>
</protein>
<evidence type="ECO:0000313" key="1">
    <source>
        <dbReference type="EMBL" id="PXW60181.1"/>
    </source>
</evidence>
<proteinExistence type="predicted"/>